<organism evidence="3 4">
    <name type="scientific">Cutaneotrichosporon cavernicola</name>
    <dbReference type="NCBI Taxonomy" id="279322"/>
    <lineage>
        <taxon>Eukaryota</taxon>
        <taxon>Fungi</taxon>
        <taxon>Dikarya</taxon>
        <taxon>Basidiomycota</taxon>
        <taxon>Agaricomycotina</taxon>
        <taxon>Tremellomycetes</taxon>
        <taxon>Trichosporonales</taxon>
        <taxon>Trichosporonaceae</taxon>
        <taxon>Cutaneotrichosporon</taxon>
    </lineage>
</organism>
<dbReference type="InterPro" id="IPR010516">
    <property type="entry name" value="SAP18"/>
</dbReference>
<dbReference type="EMBL" id="AP028217">
    <property type="protein sequence ID" value="BEI94365.1"/>
    <property type="molecule type" value="Genomic_DNA"/>
</dbReference>
<gene>
    <name evidence="3" type="ORF">CcaverHIS019_0608240</name>
</gene>
<dbReference type="GO" id="GO:0005634">
    <property type="term" value="C:nucleus"/>
    <property type="evidence" value="ECO:0007669"/>
    <property type="project" value="TreeGrafter"/>
</dbReference>
<dbReference type="RefSeq" id="XP_060459630.1">
    <property type="nucleotide sequence ID" value="XM_060603325.1"/>
</dbReference>
<feature type="region of interest" description="Disordered" evidence="2">
    <location>
        <begin position="153"/>
        <end position="222"/>
    </location>
</feature>
<feature type="compositionally biased region" description="Basic and acidic residues" evidence="2">
    <location>
        <begin position="155"/>
        <end position="196"/>
    </location>
</feature>
<dbReference type="PANTHER" id="PTHR13082:SF0">
    <property type="entry name" value="HISTONE DEACETYLASE COMPLEX SUBUNIT SAP18"/>
    <property type="match status" value="1"/>
</dbReference>
<dbReference type="PANTHER" id="PTHR13082">
    <property type="entry name" value="SAP18"/>
    <property type="match status" value="1"/>
</dbReference>
<name>A0AA48QYJ5_9TREE</name>
<reference evidence="3" key="1">
    <citation type="journal article" date="2023" name="BMC Genomics">
        <title>Chromosome-level genome assemblies of Cutaneotrichosporon spp. (Trichosporonales, Basidiomycota) reveal imbalanced evolution between nucleotide sequences and chromosome synteny.</title>
        <authorList>
            <person name="Kobayashi Y."/>
            <person name="Kayamori A."/>
            <person name="Aoki K."/>
            <person name="Shiwa Y."/>
            <person name="Matsutani M."/>
            <person name="Fujita N."/>
            <person name="Sugita T."/>
            <person name="Iwasaki W."/>
            <person name="Tanaka N."/>
            <person name="Takashima M."/>
        </authorList>
    </citation>
    <scope>NUCLEOTIDE SEQUENCE</scope>
    <source>
        <strain evidence="3">HIS019</strain>
    </source>
</reference>
<dbReference type="Proteomes" id="UP001233271">
    <property type="component" value="Chromosome 6"/>
</dbReference>
<evidence type="ECO:0000256" key="2">
    <source>
        <dbReference type="SAM" id="MobiDB-lite"/>
    </source>
</evidence>
<feature type="region of interest" description="Disordered" evidence="2">
    <location>
        <begin position="1"/>
        <end position="28"/>
    </location>
</feature>
<dbReference type="Pfam" id="PF06487">
    <property type="entry name" value="SAP18"/>
    <property type="match status" value="1"/>
</dbReference>
<evidence type="ECO:0000313" key="3">
    <source>
        <dbReference type="EMBL" id="BEI94365.1"/>
    </source>
</evidence>
<evidence type="ECO:0000256" key="1">
    <source>
        <dbReference type="ARBA" id="ARBA00009143"/>
    </source>
</evidence>
<accession>A0AA48QYJ5</accession>
<dbReference type="InterPro" id="IPR042534">
    <property type="entry name" value="SAP18_sf"/>
</dbReference>
<evidence type="ECO:0000313" key="4">
    <source>
        <dbReference type="Proteomes" id="UP001233271"/>
    </source>
</evidence>
<keyword evidence="4" id="KW-1185">Reference proteome</keyword>
<protein>
    <recommendedName>
        <fullName evidence="5">Sin3 associated polypeptide p18-domain-containing protein</fullName>
    </recommendedName>
</protein>
<dbReference type="GeneID" id="85498235"/>
<dbReference type="AlphaFoldDB" id="A0AA48QYJ5"/>
<evidence type="ECO:0008006" key="5">
    <source>
        <dbReference type="Google" id="ProtNLM"/>
    </source>
</evidence>
<sequence>MSRSSPRSLSRSRSRSASMSSTRSTTPEDSACPFLIRIFVTRTHTPLRDFDDNHLPVQDEFHVYGWKSSTPTSLVHQLYAVLPAPYRSPVARYSFKHVYVDASEAGLYKAREMASFTGREFTSSVEGGRGVEEQTLDEYGFIKGDLISVAVNMPEPRKVEGREQRDRRPPPPRGSWRDRDAPMRNDRERERDRRDGPPTNDRWSRRSRSRSPVRRGSGWGRD</sequence>
<comment type="similarity">
    <text evidence="1">Belongs to the SAP18 family.</text>
</comment>
<dbReference type="KEGG" id="ccac:CcaHIS019_0608240"/>
<proteinExistence type="inferred from homology"/>
<dbReference type="Gene3D" id="3.10.20.550">
    <property type="entry name" value="ASAP complex, SAP18 subunit"/>
    <property type="match status" value="1"/>
</dbReference>
<feature type="compositionally biased region" description="Low complexity" evidence="2">
    <location>
        <begin position="1"/>
        <end position="24"/>
    </location>
</feature>